<evidence type="ECO:0000313" key="2">
    <source>
        <dbReference type="EMBL" id="DAZ93808.1"/>
    </source>
</evidence>
<dbReference type="InterPro" id="IPR001849">
    <property type="entry name" value="PH_domain"/>
</dbReference>
<name>A0AAV2YKJ5_9STRA</name>
<dbReference type="SUPFAM" id="SSF50729">
    <property type="entry name" value="PH domain-like"/>
    <property type="match status" value="1"/>
</dbReference>
<sequence length="265" mass="30620">MANVHSSPFFFSTMIERKRTVRREDNNTFPCLEAPETSAVMTDDDECERSNSCVSSAASTISSVASSPLPHDIRAEGWMFWEHKEQALDKKHRRKKNKGGEQDTFTKVYAVLRNEFLLLYRNDHTKRATKAADRIPLIQIAVSRAGRTIQGAFHVEDPNHELLVLHLYERNDRTAALHWEECLEQAAELTQSHFSTYALTPEGLARDSMFRGTLHDFRLQRTSFRESLRDSVHKKFKDWKSFRSFRSRRRPQLTGSPVPVMPVTP</sequence>
<dbReference type="EMBL" id="DAKRPA010000290">
    <property type="protein sequence ID" value="DAZ93808.1"/>
    <property type="molecule type" value="Genomic_DNA"/>
</dbReference>
<dbReference type="PROSITE" id="PS50003">
    <property type="entry name" value="PH_DOMAIN"/>
    <property type="match status" value="1"/>
</dbReference>
<reference evidence="2" key="1">
    <citation type="submission" date="2022-11" db="EMBL/GenBank/DDBJ databases">
        <authorList>
            <person name="Morgan W.R."/>
            <person name="Tartar A."/>
        </authorList>
    </citation>
    <scope>NUCLEOTIDE SEQUENCE</scope>
    <source>
        <strain evidence="2">ARSEF 373</strain>
    </source>
</reference>
<organism evidence="2 3">
    <name type="scientific">Lagenidium giganteum</name>
    <dbReference type="NCBI Taxonomy" id="4803"/>
    <lineage>
        <taxon>Eukaryota</taxon>
        <taxon>Sar</taxon>
        <taxon>Stramenopiles</taxon>
        <taxon>Oomycota</taxon>
        <taxon>Peronosporomycetes</taxon>
        <taxon>Pythiales</taxon>
        <taxon>Pythiaceae</taxon>
    </lineage>
</organism>
<dbReference type="Gene3D" id="2.30.29.30">
    <property type="entry name" value="Pleckstrin-homology domain (PH domain)/Phosphotyrosine-binding domain (PTB)"/>
    <property type="match status" value="1"/>
</dbReference>
<proteinExistence type="predicted"/>
<evidence type="ECO:0000259" key="1">
    <source>
        <dbReference type="PROSITE" id="PS50003"/>
    </source>
</evidence>
<accession>A0AAV2YKJ5</accession>
<comment type="caution">
    <text evidence="2">The sequence shown here is derived from an EMBL/GenBank/DDBJ whole genome shotgun (WGS) entry which is preliminary data.</text>
</comment>
<dbReference type="Proteomes" id="UP001146120">
    <property type="component" value="Unassembled WGS sequence"/>
</dbReference>
<keyword evidence="3" id="KW-1185">Reference proteome</keyword>
<feature type="domain" description="PH" evidence="1">
    <location>
        <begin position="72"/>
        <end position="188"/>
    </location>
</feature>
<evidence type="ECO:0000313" key="3">
    <source>
        <dbReference type="Proteomes" id="UP001146120"/>
    </source>
</evidence>
<gene>
    <name evidence="2" type="ORF">N0F65_008567</name>
</gene>
<dbReference type="InterPro" id="IPR011993">
    <property type="entry name" value="PH-like_dom_sf"/>
</dbReference>
<dbReference type="AlphaFoldDB" id="A0AAV2YKJ5"/>
<protein>
    <recommendedName>
        <fullName evidence="1">PH domain-containing protein</fullName>
    </recommendedName>
</protein>
<reference evidence="2" key="2">
    <citation type="journal article" date="2023" name="Microbiol Resour">
        <title>Decontamination and Annotation of the Draft Genome Sequence of the Oomycete Lagenidium giganteum ARSEF 373.</title>
        <authorList>
            <person name="Morgan W.R."/>
            <person name="Tartar A."/>
        </authorList>
    </citation>
    <scope>NUCLEOTIDE SEQUENCE</scope>
    <source>
        <strain evidence="2">ARSEF 373</strain>
    </source>
</reference>